<evidence type="ECO:0000313" key="2">
    <source>
        <dbReference type="Proteomes" id="UP000652761"/>
    </source>
</evidence>
<gene>
    <name evidence="1" type="ORF">Taro_040144</name>
</gene>
<dbReference type="Proteomes" id="UP000652761">
    <property type="component" value="Unassembled WGS sequence"/>
</dbReference>
<comment type="caution">
    <text evidence="1">The sequence shown here is derived from an EMBL/GenBank/DDBJ whole genome shotgun (WGS) entry which is preliminary data.</text>
</comment>
<dbReference type="AlphaFoldDB" id="A0A843W872"/>
<reference evidence="1" key="1">
    <citation type="submission" date="2017-07" db="EMBL/GenBank/DDBJ databases">
        <title>Taro Niue Genome Assembly and Annotation.</title>
        <authorList>
            <person name="Atibalentja N."/>
            <person name="Keating K."/>
            <person name="Fields C.J."/>
        </authorList>
    </citation>
    <scope>NUCLEOTIDE SEQUENCE</scope>
    <source>
        <strain evidence="1">Niue_2</strain>
        <tissue evidence="1">Leaf</tissue>
    </source>
</reference>
<name>A0A843W872_COLES</name>
<organism evidence="1 2">
    <name type="scientific">Colocasia esculenta</name>
    <name type="common">Wild taro</name>
    <name type="synonym">Arum esculentum</name>
    <dbReference type="NCBI Taxonomy" id="4460"/>
    <lineage>
        <taxon>Eukaryota</taxon>
        <taxon>Viridiplantae</taxon>
        <taxon>Streptophyta</taxon>
        <taxon>Embryophyta</taxon>
        <taxon>Tracheophyta</taxon>
        <taxon>Spermatophyta</taxon>
        <taxon>Magnoliopsida</taxon>
        <taxon>Liliopsida</taxon>
        <taxon>Araceae</taxon>
        <taxon>Aroideae</taxon>
        <taxon>Colocasieae</taxon>
        <taxon>Colocasia</taxon>
    </lineage>
</organism>
<sequence>MWTFRVAVAIGGRGVDANLRILQLEDCGTRGVAELRKETSWRGAILVGARGGFGVNREIAGAPVVLVCSVLGEFPTEPVTSEAHPYPHRNLEWLIEEIGVVEEMIRRKAPSV</sequence>
<evidence type="ECO:0000313" key="1">
    <source>
        <dbReference type="EMBL" id="MQM07303.1"/>
    </source>
</evidence>
<dbReference type="EMBL" id="NMUH01003844">
    <property type="protein sequence ID" value="MQM07303.1"/>
    <property type="molecule type" value="Genomic_DNA"/>
</dbReference>
<proteinExistence type="predicted"/>
<keyword evidence="2" id="KW-1185">Reference proteome</keyword>
<accession>A0A843W872</accession>
<protein>
    <submittedName>
        <fullName evidence="1">Uncharacterized protein</fullName>
    </submittedName>
</protein>